<dbReference type="Proteomes" id="UP000074108">
    <property type="component" value="Unassembled WGS sequence"/>
</dbReference>
<dbReference type="OrthoDB" id="2453019at2"/>
<name>A0A147K6N7_9BACI</name>
<organism evidence="2 3">
    <name type="scientific">Bacillus coahuilensis p1.1.43</name>
    <dbReference type="NCBI Taxonomy" id="1150625"/>
    <lineage>
        <taxon>Bacteria</taxon>
        <taxon>Bacillati</taxon>
        <taxon>Bacillota</taxon>
        <taxon>Bacilli</taxon>
        <taxon>Bacillales</taxon>
        <taxon>Bacillaceae</taxon>
        <taxon>Bacillus</taxon>
    </lineage>
</organism>
<accession>A0A147K6N7</accession>
<evidence type="ECO:0000313" key="2">
    <source>
        <dbReference type="EMBL" id="KUP05592.1"/>
    </source>
</evidence>
<proteinExistence type="predicted"/>
<keyword evidence="1" id="KW-0472">Membrane</keyword>
<reference evidence="2 3" key="1">
    <citation type="journal article" date="2016" name="Front. Microbiol.">
        <title>Microevolution Analysis of Bacillus coahuilensis Unveils Differences in Phosphorus Acquisition Strategies and Their Regulation.</title>
        <authorList>
            <person name="Gomez-Lunar Z."/>
            <person name="Hernandez-Gonzalez I."/>
            <person name="Rodriguez-Torres M.D."/>
            <person name="Souza V."/>
            <person name="Olmedo-Alvarez G."/>
        </authorList>
    </citation>
    <scope>NUCLEOTIDE SEQUENCE [LARGE SCALE GENOMIC DNA]</scope>
    <source>
        <strain evidence="3">p1.1.43</strain>
    </source>
</reference>
<dbReference type="EMBL" id="LDYG01000034">
    <property type="protein sequence ID" value="KUP05592.1"/>
    <property type="molecule type" value="Genomic_DNA"/>
</dbReference>
<keyword evidence="1" id="KW-0812">Transmembrane</keyword>
<evidence type="ECO:0000256" key="1">
    <source>
        <dbReference type="SAM" id="Phobius"/>
    </source>
</evidence>
<keyword evidence="3" id="KW-1185">Reference proteome</keyword>
<feature type="transmembrane region" description="Helical" evidence="1">
    <location>
        <begin position="63"/>
        <end position="87"/>
    </location>
</feature>
<dbReference type="STRING" id="1150625.Q75_11545"/>
<sequence length="101" mass="11387">MPVFVILIVLSLAFYVYFKIQTVRSNLPMEKKFISGKSSVSLGIFVFFFGLNQLFLYQGTVTYIVAAVFMIVGAISILGGIKLYQYYLPLAIEEKSKIQAK</sequence>
<evidence type="ECO:0000313" key="3">
    <source>
        <dbReference type="Proteomes" id="UP000074108"/>
    </source>
</evidence>
<keyword evidence="1" id="KW-1133">Transmembrane helix</keyword>
<gene>
    <name evidence="2" type="ORF">Q75_11545</name>
</gene>
<protein>
    <submittedName>
        <fullName evidence="2">Membrane protein</fullName>
    </submittedName>
</protein>
<dbReference type="InterPro" id="IPR025618">
    <property type="entry name" value="YtpI"/>
</dbReference>
<dbReference type="PATRIC" id="fig|1150625.3.peg.2455"/>
<dbReference type="Pfam" id="PF14007">
    <property type="entry name" value="YtpI"/>
    <property type="match status" value="1"/>
</dbReference>
<dbReference type="RefSeq" id="WP_010174336.1">
    <property type="nucleotide sequence ID" value="NZ_LDYG01000034.1"/>
</dbReference>
<feature type="transmembrane region" description="Helical" evidence="1">
    <location>
        <begin position="34"/>
        <end position="51"/>
    </location>
</feature>
<comment type="caution">
    <text evidence="2">The sequence shown here is derived from an EMBL/GenBank/DDBJ whole genome shotgun (WGS) entry which is preliminary data.</text>
</comment>
<dbReference type="AlphaFoldDB" id="A0A147K6N7"/>